<evidence type="ECO:0000313" key="3">
    <source>
        <dbReference type="Proteomes" id="UP000054995"/>
    </source>
</evidence>
<sequence length="59" mass="6918">MSRKDRINAMLLLLCNCIRFANANEELPIERQYRIGGWLYACYQLSDLDPVGVLYLLHM</sequence>
<evidence type="ECO:0000256" key="1">
    <source>
        <dbReference type="SAM" id="SignalP"/>
    </source>
</evidence>
<reference evidence="2 3" key="1">
    <citation type="submission" date="2015-01" db="EMBL/GenBank/DDBJ databases">
        <title>Evolution of Trichinella species and genotypes.</title>
        <authorList>
            <person name="Korhonen P.K."/>
            <person name="Edoardo P."/>
            <person name="Giuseppe L.R."/>
            <person name="Gasser R.B."/>
        </authorList>
    </citation>
    <scope>NUCLEOTIDE SEQUENCE [LARGE SCALE GENOMIC DNA]</scope>
    <source>
        <strain evidence="2">ISS470</strain>
    </source>
</reference>
<keyword evidence="3" id="KW-1185">Reference proteome</keyword>
<comment type="caution">
    <text evidence="2">The sequence shown here is derived from an EMBL/GenBank/DDBJ whole genome shotgun (WGS) entry which is preliminary data.</text>
</comment>
<dbReference type="AlphaFoldDB" id="A0A0V1FLI3"/>
<name>A0A0V1FLI3_TRIPS</name>
<organism evidence="2 3">
    <name type="scientific">Trichinella pseudospiralis</name>
    <name type="common">Parasitic roundworm</name>
    <dbReference type="NCBI Taxonomy" id="6337"/>
    <lineage>
        <taxon>Eukaryota</taxon>
        <taxon>Metazoa</taxon>
        <taxon>Ecdysozoa</taxon>
        <taxon>Nematoda</taxon>
        <taxon>Enoplea</taxon>
        <taxon>Dorylaimia</taxon>
        <taxon>Trichinellida</taxon>
        <taxon>Trichinellidae</taxon>
        <taxon>Trichinella</taxon>
    </lineage>
</organism>
<feature type="signal peptide" evidence="1">
    <location>
        <begin position="1"/>
        <end position="23"/>
    </location>
</feature>
<proteinExistence type="predicted"/>
<keyword evidence="1" id="KW-0732">Signal</keyword>
<evidence type="ECO:0000313" key="2">
    <source>
        <dbReference type="EMBL" id="KRY86147.1"/>
    </source>
</evidence>
<protein>
    <submittedName>
        <fullName evidence="2">Uncharacterized protein</fullName>
    </submittedName>
</protein>
<gene>
    <name evidence="2" type="ORF">T4D_6033</name>
</gene>
<dbReference type="Proteomes" id="UP000054995">
    <property type="component" value="Unassembled WGS sequence"/>
</dbReference>
<feature type="chain" id="PRO_5006878089" evidence="1">
    <location>
        <begin position="24"/>
        <end position="59"/>
    </location>
</feature>
<accession>A0A0V1FLI3</accession>
<dbReference type="EMBL" id="JYDT01000077">
    <property type="protein sequence ID" value="KRY86147.1"/>
    <property type="molecule type" value="Genomic_DNA"/>
</dbReference>